<reference evidence="5" key="1">
    <citation type="submission" date="2022-11" db="UniProtKB">
        <authorList>
            <consortium name="WormBaseParasite"/>
        </authorList>
    </citation>
    <scope>IDENTIFICATION</scope>
</reference>
<organism evidence="4 5">
    <name type="scientific">Plectus sambesii</name>
    <dbReference type="NCBI Taxonomy" id="2011161"/>
    <lineage>
        <taxon>Eukaryota</taxon>
        <taxon>Metazoa</taxon>
        <taxon>Ecdysozoa</taxon>
        <taxon>Nematoda</taxon>
        <taxon>Chromadorea</taxon>
        <taxon>Plectida</taxon>
        <taxon>Plectina</taxon>
        <taxon>Plectoidea</taxon>
        <taxon>Plectidae</taxon>
        <taxon>Plectus</taxon>
    </lineage>
</organism>
<evidence type="ECO:0000256" key="1">
    <source>
        <dbReference type="SAM" id="MobiDB-lite"/>
    </source>
</evidence>
<feature type="domain" description="Hemimethylated DNA-binding" evidence="3">
    <location>
        <begin position="105"/>
        <end position="205"/>
    </location>
</feature>
<sequence>MPEFTRVQFIQLALLLLAVPVQYLLSRSSSENFRQYELKRVFTDIGELNSYLSLTGWLKWCRSLLEHLRKDQPDDSPPPEVLENQKVDNGFFGSSTEPRAPRPPHVKFRVGQVFKHKVHGYRAVIIGWDETAKAPKDWLDKMHTNRIDLRTLPNYSVIIDTRDRLTPQIAYVPEENIELVENVKIMHPLVEHYFEQWDGAQYLLRPWLRKVYPQD</sequence>
<evidence type="ECO:0000313" key="5">
    <source>
        <dbReference type="WBParaSite" id="PSAMB.scaffold1268size33587.g12074.t1"/>
    </source>
</evidence>
<evidence type="ECO:0000256" key="2">
    <source>
        <dbReference type="SAM" id="SignalP"/>
    </source>
</evidence>
<dbReference type="AlphaFoldDB" id="A0A914UVA4"/>
<dbReference type="InterPro" id="IPR011722">
    <property type="entry name" value="Hemimethylated_DNA-bd_dom"/>
</dbReference>
<dbReference type="GO" id="GO:0003677">
    <property type="term" value="F:DNA binding"/>
    <property type="evidence" value="ECO:0007669"/>
    <property type="project" value="InterPro"/>
</dbReference>
<evidence type="ECO:0000313" key="4">
    <source>
        <dbReference type="Proteomes" id="UP000887566"/>
    </source>
</evidence>
<dbReference type="WBParaSite" id="PSAMB.scaffold1268size33587.g12074.t1">
    <property type="protein sequence ID" value="PSAMB.scaffold1268size33587.g12074.t1"/>
    <property type="gene ID" value="PSAMB.scaffold1268size33587.g12074"/>
</dbReference>
<keyword evidence="4" id="KW-1185">Reference proteome</keyword>
<dbReference type="SUPFAM" id="SSF141255">
    <property type="entry name" value="YccV-like"/>
    <property type="match status" value="1"/>
</dbReference>
<dbReference type="PANTHER" id="PTHR48439">
    <property type="entry name" value="HEMIMETHYLATED DNA-BINDING DOMAIN-CONTAINING PROTEIN"/>
    <property type="match status" value="1"/>
</dbReference>
<dbReference type="NCBIfam" id="TIGR02097">
    <property type="entry name" value="yccV"/>
    <property type="match status" value="1"/>
</dbReference>
<dbReference type="Pfam" id="PF08755">
    <property type="entry name" value="YccV-like"/>
    <property type="match status" value="1"/>
</dbReference>
<keyword evidence="2" id="KW-0732">Signal</keyword>
<feature type="region of interest" description="Disordered" evidence="1">
    <location>
        <begin position="71"/>
        <end position="103"/>
    </location>
</feature>
<dbReference type="InterPro" id="IPR036623">
    <property type="entry name" value="Hemimethylated_DNA-bd_sf"/>
</dbReference>
<dbReference type="Gene3D" id="2.30.30.390">
    <property type="entry name" value="Hemimethylated DNA-binding domain"/>
    <property type="match status" value="1"/>
</dbReference>
<protein>
    <submittedName>
        <fullName evidence="5">Hemimethylated DNA-binding domain-containing protein</fullName>
    </submittedName>
</protein>
<name>A0A914UVA4_9BILA</name>
<feature type="signal peptide" evidence="2">
    <location>
        <begin position="1"/>
        <end position="26"/>
    </location>
</feature>
<feature type="chain" id="PRO_5037133955" evidence="2">
    <location>
        <begin position="27"/>
        <end position="215"/>
    </location>
</feature>
<proteinExistence type="predicted"/>
<dbReference type="Proteomes" id="UP000887566">
    <property type="component" value="Unplaced"/>
</dbReference>
<evidence type="ECO:0000259" key="3">
    <source>
        <dbReference type="SMART" id="SM00992"/>
    </source>
</evidence>
<dbReference type="PANTHER" id="PTHR48439:SF1">
    <property type="entry name" value="HEMIMETHYLATED DNA-BINDING DOMAIN-CONTAINING PROTEIN"/>
    <property type="match status" value="1"/>
</dbReference>
<dbReference type="InterPro" id="IPR053189">
    <property type="entry name" value="Clp_protease_adapter_ClpF"/>
</dbReference>
<accession>A0A914UVA4</accession>
<dbReference type="SMART" id="SM00992">
    <property type="entry name" value="YccV-like"/>
    <property type="match status" value="1"/>
</dbReference>